<dbReference type="Gene3D" id="1.20.120.530">
    <property type="entry name" value="GntR ligand-binding domain-like"/>
    <property type="match status" value="1"/>
</dbReference>
<reference evidence="5 6" key="1">
    <citation type="submission" date="2020-08" db="EMBL/GenBank/DDBJ databases">
        <title>Genomic Encyclopedia of Type Strains, Phase IV (KMG-V): Genome sequencing to study the core and pangenomes of soil and plant-associated prokaryotes.</title>
        <authorList>
            <person name="Whitman W."/>
        </authorList>
    </citation>
    <scope>NUCLEOTIDE SEQUENCE [LARGE SCALE GENOMIC DNA]</scope>
    <source>
        <strain evidence="5 6">SEMIA 4074</strain>
    </source>
</reference>
<keyword evidence="1" id="KW-0805">Transcription regulation</keyword>
<dbReference type="GO" id="GO:0003700">
    <property type="term" value="F:DNA-binding transcription factor activity"/>
    <property type="evidence" value="ECO:0007669"/>
    <property type="project" value="InterPro"/>
</dbReference>
<dbReference type="PROSITE" id="PS50949">
    <property type="entry name" value="HTH_GNTR"/>
    <property type="match status" value="1"/>
</dbReference>
<feature type="domain" description="HTH gntR-type" evidence="4">
    <location>
        <begin position="7"/>
        <end position="74"/>
    </location>
</feature>
<sequence length="223" mass="25510">MNAPRHLTLRERIYEEIVRLIVSGELPSGVSIDEKELTERLQVSRTPFREAIGTLAKEGLIEIKPYRGFFVRSFTPKEIDDLYELRKTLECFAVELAVPQMSDRHIAGFERILDEAVAALRRGDMATYGIRDKEFHETIAELSGSAPLVETLARLALQIQICRSIANESRDLAERAAEERDQILQAFRSRDISRAKALMHAHISDVQQAVMARFQKEKRRFDG</sequence>
<evidence type="ECO:0000256" key="3">
    <source>
        <dbReference type="ARBA" id="ARBA00023163"/>
    </source>
</evidence>
<name>A0A7W6MFU2_9HYPH</name>
<evidence type="ECO:0000256" key="1">
    <source>
        <dbReference type="ARBA" id="ARBA00023015"/>
    </source>
</evidence>
<dbReference type="InterPro" id="IPR011711">
    <property type="entry name" value="GntR_C"/>
</dbReference>
<dbReference type="Pfam" id="PF07729">
    <property type="entry name" value="FCD"/>
    <property type="match status" value="1"/>
</dbReference>
<comment type="caution">
    <text evidence="5">The sequence shown here is derived from an EMBL/GenBank/DDBJ whole genome shotgun (WGS) entry which is preliminary data.</text>
</comment>
<dbReference type="SMART" id="SM00345">
    <property type="entry name" value="HTH_GNTR"/>
    <property type="match status" value="1"/>
</dbReference>
<protein>
    <submittedName>
        <fullName evidence="5">DNA-binding GntR family transcriptional regulator</fullName>
    </submittedName>
</protein>
<evidence type="ECO:0000256" key="2">
    <source>
        <dbReference type="ARBA" id="ARBA00023125"/>
    </source>
</evidence>
<proteinExistence type="predicted"/>
<dbReference type="Proteomes" id="UP000524492">
    <property type="component" value="Unassembled WGS sequence"/>
</dbReference>
<dbReference type="Pfam" id="PF00392">
    <property type="entry name" value="GntR"/>
    <property type="match status" value="1"/>
</dbReference>
<dbReference type="InterPro" id="IPR008920">
    <property type="entry name" value="TF_FadR/GntR_C"/>
</dbReference>
<dbReference type="EMBL" id="JACIFV010000005">
    <property type="protein sequence ID" value="MBB4191946.1"/>
    <property type="molecule type" value="Genomic_DNA"/>
</dbReference>
<dbReference type="SMART" id="SM00895">
    <property type="entry name" value="FCD"/>
    <property type="match status" value="1"/>
</dbReference>
<dbReference type="CDD" id="cd07377">
    <property type="entry name" value="WHTH_GntR"/>
    <property type="match status" value="1"/>
</dbReference>
<dbReference type="GO" id="GO:0003677">
    <property type="term" value="F:DNA binding"/>
    <property type="evidence" value="ECO:0007669"/>
    <property type="project" value="UniProtKB-KW"/>
</dbReference>
<keyword evidence="3" id="KW-0804">Transcription</keyword>
<dbReference type="InterPro" id="IPR036388">
    <property type="entry name" value="WH-like_DNA-bd_sf"/>
</dbReference>
<dbReference type="AlphaFoldDB" id="A0A7W6MFU2"/>
<dbReference type="InterPro" id="IPR000524">
    <property type="entry name" value="Tscrpt_reg_HTH_GntR"/>
</dbReference>
<dbReference type="Gene3D" id="1.10.10.10">
    <property type="entry name" value="Winged helix-like DNA-binding domain superfamily/Winged helix DNA-binding domain"/>
    <property type="match status" value="1"/>
</dbReference>
<accession>A0A7W6MFU2</accession>
<dbReference type="SUPFAM" id="SSF46785">
    <property type="entry name" value="Winged helix' DNA-binding domain"/>
    <property type="match status" value="1"/>
</dbReference>
<keyword evidence="6" id="KW-1185">Reference proteome</keyword>
<organism evidence="5 6">
    <name type="scientific">Rhizobium aethiopicum</name>
    <dbReference type="NCBI Taxonomy" id="1138170"/>
    <lineage>
        <taxon>Bacteria</taxon>
        <taxon>Pseudomonadati</taxon>
        <taxon>Pseudomonadota</taxon>
        <taxon>Alphaproteobacteria</taxon>
        <taxon>Hyphomicrobiales</taxon>
        <taxon>Rhizobiaceae</taxon>
        <taxon>Rhizobium/Agrobacterium group</taxon>
        <taxon>Rhizobium</taxon>
    </lineage>
</organism>
<dbReference type="SUPFAM" id="SSF48008">
    <property type="entry name" value="GntR ligand-binding domain-like"/>
    <property type="match status" value="1"/>
</dbReference>
<dbReference type="PANTHER" id="PTHR43537">
    <property type="entry name" value="TRANSCRIPTIONAL REGULATOR, GNTR FAMILY"/>
    <property type="match status" value="1"/>
</dbReference>
<dbReference type="PANTHER" id="PTHR43537:SF24">
    <property type="entry name" value="GLUCONATE OPERON TRANSCRIPTIONAL REPRESSOR"/>
    <property type="match status" value="1"/>
</dbReference>
<dbReference type="RefSeq" id="WP_184455521.1">
    <property type="nucleotide sequence ID" value="NZ_JACIFV010000005.1"/>
</dbReference>
<dbReference type="PRINTS" id="PR00035">
    <property type="entry name" value="HTHGNTR"/>
</dbReference>
<keyword evidence="2 5" id="KW-0238">DNA-binding</keyword>
<evidence type="ECO:0000313" key="5">
    <source>
        <dbReference type="EMBL" id="MBB4191946.1"/>
    </source>
</evidence>
<evidence type="ECO:0000259" key="4">
    <source>
        <dbReference type="PROSITE" id="PS50949"/>
    </source>
</evidence>
<dbReference type="InterPro" id="IPR036390">
    <property type="entry name" value="WH_DNA-bd_sf"/>
</dbReference>
<evidence type="ECO:0000313" key="6">
    <source>
        <dbReference type="Proteomes" id="UP000524492"/>
    </source>
</evidence>
<gene>
    <name evidence="5" type="ORF">GGD53_002099</name>
</gene>